<gene>
    <name evidence="1" type="ORF">OE88DRAFT_378474</name>
</gene>
<accession>A0A5C3N146</accession>
<dbReference type="Proteomes" id="UP000305948">
    <property type="component" value="Unassembled WGS sequence"/>
</dbReference>
<protein>
    <submittedName>
        <fullName evidence="1">Uncharacterized protein</fullName>
    </submittedName>
</protein>
<evidence type="ECO:0000313" key="2">
    <source>
        <dbReference type="Proteomes" id="UP000305948"/>
    </source>
</evidence>
<evidence type="ECO:0000313" key="1">
    <source>
        <dbReference type="EMBL" id="TFK49758.1"/>
    </source>
</evidence>
<name>A0A5C3N146_9AGAM</name>
<reference evidence="1 2" key="1">
    <citation type="journal article" date="2019" name="Nat. Ecol. Evol.">
        <title>Megaphylogeny resolves global patterns of mushroom evolution.</title>
        <authorList>
            <person name="Varga T."/>
            <person name="Krizsan K."/>
            <person name="Foldi C."/>
            <person name="Dima B."/>
            <person name="Sanchez-Garcia M."/>
            <person name="Sanchez-Ramirez S."/>
            <person name="Szollosi G.J."/>
            <person name="Szarkandi J.G."/>
            <person name="Papp V."/>
            <person name="Albert L."/>
            <person name="Andreopoulos W."/>
            <person name="Angelini C."/>
            <person name="Antonin V."/>
            <person name="Barry K.W."/>
            <person name="Bougher N.L."/>
            <person name="Buchanan P."/>
            <person name="Buyck B."/>
            <person name="Bense V."/>
            <person name="Catcheside P."/>
            <person name="Chovatia M."/>
            <person name="Cooper J."/>
            <person name="Damon W."/>
            <person name="Desjardin D."/>
            <person name="Finy P."/>
            <person name="Geml J."/>
            <person name="Haridas S."/>
            <person name="Hughes K."/>
            <person name="Justo A."/>
            <person name="Karasinski D."/>
            <person name="Kautmanova I."/>
            <person name="Kiss B."/>
            <person name="Kocsube S."/>
            <person name="Kotiranta H."/>
            <person name="LaButti K.M."/>
            <person name="Lechner B.E."/>
            <person name="Liimatainen K."/>
            <person name="Lipzen A."/>
            <person name="Lukacs Z."/>
            <person name="Mihaltcheva S."/>
            <person name="Morgado L.N."/>
            <person name="Niskanen T."/>
            <person name="Noordeloos M.E."/>
            <person name="Ohm R.A."/>
            <person name="Ortiz-Santana B."/>
            <person name="Ovrebo C."/>
            <person name="Racz N."/>
            <person name="Riley R."/>
            <person name="Savchenko A."/>
            <person name="Shiryaev A."/>
            <person name="Soop K."/>
            <person name="Spirin V."/>
            <person name="Szebenyi C."/>
            <person name="Tomsovsky M."/>
            <person name="Tulloss R.E."/>
            <person name="Uehling J."/>
            <person name="Grigoriev I.V."/>
            <person name="Vagvolgyi C."/>
            <person name="Papp T."/>
            <person name="Martin F.M."/>
            <person name="Miettinen O."/>
            <person name="Hibbett D.S."/>
            <person name="Nagy L.G."/>
        </authorList>
    </citation>
    <scope>NUCLEOTIDE SEQUENCE [LARGE SCALE GENOMIC DNA]</scope>
    <source>
        <strain evidence="1 2">OMC1185</strain>
    </source>
</reference>
<dbReference type="EMBL" id="ML213515">
    <property type="protein sequence ID" value="TFK49758.1"/>
    <property type="molecule type" value="Genomic_DNA"/>
</dbReference>
<sequence length="127" mass="13999">MSLPVHTAKGHLHPCLYHGWFGFIGELYAVISLIKTTHHLTISQALKGTGAQNCAEGLISLVDENEVDTRTVGALVVGGSRTASCQTLTVAKCNITCIVTRRYLKDYPELHQCIRRYEKCTNPRLSS</sequence>
<dbReference type="AlphaFoldDB" id="A0A5C3N146"/>
<keyword evidence="2" id="KW-1185">Reference proteome</keyword>
<organism evidence="1 2">
    <name type="scientific">Heliocybe sulcata</name>
    <dbReference type="NCBI Taxonomy" id="5364"/>
    <lineage>
        <taxon>Eukaryota</taxon>
        <taxon>Fungi</taxon>
        <taxon>Dikarya</taxon>
        <taxon>Basidiomycota</taxon>
        <taxon>Agaricomycotina</taxon>
        <taxon>Agaricomycetes</taxon>
        <taxon>Gloeophyllales</taxon>
        <taxon>Gloeophyllaceae</taxon>
        <taxon>Heliocybe</taxon>
    </lineage>
</organism>
<proteinExistence type="predicted"/>